<dbReference type="SUPFAM" id="SSF51735">
    <property type="entry name" value="NAD(P)-binding Rossmann-fold domains"/>
    <property type="match status" value="1"/>
</dbReference>
<keyword evidence="5 8" id="KW-0560">Oxidoreductase</keyword>
<name>A0A6H1Q2K2_9PROT</name>
<dbReference type="InterPro" id="IPR046346">
    <property type="entry name" value="Aminoacid_DH-like_N_sf"/>
</dbReference>
<dbReference type="KEGG" id="peg:E5R92_04595"/>
<dbReference type="GO" id="GO:0004764">
    <property type="term" value="F:shikimate 3-dehydrogenase (NADP+) activity"/>
    <property type="evidence" value="ECO:0007669"/>
    <property type="project" value="UniProtKB-UniRule"/>
</dbReference>
<feature type="binding site" evidence="8">
    <location>
        <position position="87"/>
    </location>
    <ligand>
        <name>shikimate</name>
        <dbReference type="ChEBI" id="CHEBI:36208"/>
    </ligand>
</feature>
<comment type="pathway">
    <text evidence="1 8">Metabolic intermediate biosynthesis; chorismate biosynthesis; chorismate from D-erythrose 4-phosphate and phosphoenolpyruvate: step 4/7.</text>
</comment>
<keyword evidence="4 8" id="KW-0521">NADP</keyword>
<feature type="domain" description="Quinate/shikimate 5-dehydrogenase/glutamyl-tRNA reductase" evidence="9">
    <location>
        <begin position="112"/>
        <end position="185"/>
    </location>
</feature>
<accession>A0A6H1Q2K2</accession>
<proteinExistence type="inferred from homology"/>
<dbReference type="Pfam" id="PF08501">
    <property type="entry name" value="Shikimate_dh_N"/>
    <property type="match status" value="1"/>
</dbReference>
<dbReference type="GO" id="GO:0009073">
    <property type="term" value="P:aromatic amino acid family biosynthetic process"/>
    <property type="evidence" value="ECO:0007669"/>
    <property type="project" value="UniProtKB-KW"/>
</dbReference>
<keyword evidence="3 8" id="KW-0028">Amino-acid biosynthesis</keyword>
<dbReference type="InterPro" id="IPR022893">
    <property type="entry name" value="Shikimate_DH_fam"/>
</dbReference>
<dbReference type="PANTHER" id="PTHR21089:SF1">
    <property type="entry name" value="BIFUNCTIONAL 3-DEHYDROQUINATE DEHYDRATASE_SHIKIMATE DEHYDROGENASE, CHLOROPLASTIC"/>
    <property type="match status" value="1"/>
</dbReference>
<feature type="binding site" evidence="8">
    <location>
        <position position="233"/>
    </location>
    <ligand>
        <name>NADP(+)</name>
        <dbReference type="ChEBI" id="CHEBI:58349"/>
    </ligand>
</feature>
<evidence type="ECO:0000256" key="7">
    <source>
        <dbReference type="ARBA" id="ARBA00049442"/>
    </source>
</evidence>
<comment type="subunit">
    <text evidence="8">Homodimer.</text>
</comment>
<feature type="active site" description="Proton acceptor" evidence="8">
    <location>
        <position position="66"/>
    </location>
</feature>
<dbReference type="InterPro" id="IPR013708">
    <property type="entry name" value="Shikimate_DH-bd_N"/>
</dbReference>
<dbReference type="PANTHER" id="PTHR21089">
    <property type="entry name" value="SHIKIMATE DEHYDROGENASE"/>
    <property type="match status" value="1"/>
</dbReference>
<dbReference type="Gene3D" id="3.40.50.720">
    <property type="entry name" value="NAD(P)-binding Rossmann-like Domain"/>
    <property type="match status" value="1"/>
</dbReference>
<evidence type="ECO:0000256" key="8">
    <source>
        <dbReference type="HAMAP-Rule" id="MF_00222"/>
    </source>
</evidence>
<feature type="binding site" evidence="8">
    <location>
        <position position="78"/>
    </location>
    <ligand>
        <name>NADP(+)</name>
        <dbReference type="ChEBI" id="CHEBI:58349"/>
    </ligand>
</feature>
<dbReference type="GO" id="GO:0050661">
    <property type="term" value="F:NADP binding"/>
    <property type="evidence" value="ECO:0007669"/>
    <property type="project" value="InterPro"/>
</dbReference>
<dbReference type="RefSeq" id="WP_168606926.1">
    <property type="nucleotide sequence ID" value="NZ_CP038852.1"/>
</dbReference>
<comment type="function">
    <text evidence="8">Involved in the biosynthesis of the chorismate, which leads to the biosynthesis of aromatic amino acids. Catalyzes the reversible NADPH linked reduction of 3-dehydroshikimate (DHSA) to yield shikimate (SA).</text>
</comment>
<evidence type="ECO:0000256" key="6">
    <source>
        <dbReference type="ARBA" id="ARBA00023141"/>
    </source>
</evidence>
<feature type="binding site" evidence="8">
    <location>
        <position position="240"/>
    </location>
    <ligand>
        <name>shikimate</name>
        <dbReference type="ChEBI" id="CHEBI:36208"/>
    </ligand>
</feature>
<dbReference type="InterPro" id="IPR011342">
    <property type="entry name" value="Shikimate_DH"/>
</dbReference>
<dbReference type="GO" id="GO:0009423">
    <property type="term" value="P:chorismate biosynthetic process"/>
    <property type="evidence" value="ECO:0007669"/>
    <property type="project" value="UniProtKB-UniRule"/>
</dbReference>
<evidence type="ECO:0000313" key="12">
    <source>
        <dbReference type="Proteomes" id="UP000501094"/>
    </source>
</evidence>
<dbReference type="UniPathway" id="UPA00053">
    <property type="reaction ID" value="UER00087"/>
</dbReference>
<dbReference type="AlphaFoldDB" id="A0A6H1Q2K2"/>
<evidence type="ECO:0000256" key="3">
    <source>
        <dbReference type="ARBA" id="ARBA00022605"/>
    </source>
</evidence>
<comment type="similarity">
    <text evidence="8">Belongs to the shikimate dehydrogenase family.</text>
</comment>
<feature type="binding site" evidence="8">
    <location>
        <begin position="150"/>
        <end position="155"/>
    </location>
    <ligand>
        <name>NADP(+)</name>
        <dbReference type="ChEBI" id="CHEBI:58349"/>
    </ligand>
</feature>
<dbReference type="Pfam" id="PF01488">
    <property type="entry name" value="Shikimate_DH"/>
    <property type="match status" value="1"/>
</dbReference>
<dbReference type="CDD" id="cd01065">
    <property type="entry name" value="NAD_bind_Shikimate_DH"/>
    <property type="match status" value="1"/>
</dbReference>
<evidence type="ECO:0000259" key="10">
    <source>
        <dbReference type="Pfam" id="PF08501"/>
    </source>
</evidence>
<feature type="binding site" evidence="8">
    <location>
        <position position="102"/>
    </location>
    <ligand>
        <name>shikimate</name>
        <dbReference type="ChEBI" id="CHEBI:36208"/>
    </ligand>
</feature>
<dbReference type="SUPFAM" id="SSF53223">
    <property type="entry name" value="Aminoacid dehydrogenase-like, N-terminal domain"/>
    <property type="match status" value="1"/>
</dbReference>
<feature type="binding site" evidence="8">
    <location>
        <position position="212"/>
    </location>
    <ligand>
        <name>shikimate</name>
        <dbReference type="ChEBI" id="CHEBI:36208"/>
    </ligand>
</feature>
<dbReference type="Gene3D" id="3.40.50.10860">
    <property type="entry name" value="Leucine Dehydrogenase, chain A, domain 1"/>
    <property type="match status" value="1"/>
</dbReference>
<comment type="catalytic activity">
    <reaction evidence="7 8">
        <text>shikimate + NADP(+) = 3-dehydroshikimate + NADPH + H(+)</text>
        <dbReference type="Rhea" id="RHEA:17737"/>
        <dbReference type="ChEBI" id="CHEBI:15378"/>
        <dbReference type="ChEBI" id="CHEBI:16630"/>
        <dbReference type="ChEBI" id="CHEBI:36208"/>
        <dbReference type="ChEBI" id="CHEBI:57783"/>
        <dbReference type="ChEBI" id="CHEBI:58349"/>
        <dbReference type="EC" id="1.1.1.25"/>
    </reaction>
</comment>
<feature type="binding site" evidence="8">
    <location>
        <begin position="126"/>
        <end position="130"/>
    </location>
    <ligand>
        <name>NADP(+)</name>
        <dbReference type="ChEBI" id="CHEBI:58349"/>
    </ligand>
</feature>
<dbReference type="InterPro" id="IPR036291">
    <property type="entry name" value="NAD(P)-bd_dom_sf"/>
</dbReference>
<dbReference type="GO" id="GO:0019632">
    <property type="term" value="P:shikimate metabolic process"/>
    <property type="evidence" value="ECO:0007669"/>
    <property type="project" value="InterPro"/>
</dbReference>
<sequence length="265" mass="30830">MKKNFLVIGNPIDHSLSPKLHNYWIKKYKIDAIYEKRLLNNNEIENLIFNIREEKIHGINITVPFKKMIIPFLDELSEEAEISQSVNTIYKKDNKIIGDNTDIEGFKLSLEKTEQEIKNKKALILGAGGVVPSIIIALKKMQIEKIYISNRTELKTTELKKNFPEIEIIKWGQTLDFDIIINATSIGLKEEDEININYQQISKDKFFYDVIYNPPETNFLKKAKKYGGITKNGKMMFIYQAQKAFFIWHKVVPEVDNETINLLDV</sequence>
<dbReference type="GO" id="GO:0005829">
    <property type="term" value="C:cytosol"/>
    <property type="evidence" value="ECO:0007669"/>
    <property type="project" value="TreeGrafter"/>
</dbReference>
<evidence type="ECO:0000256" key="2">
    <source>
        <dbReference type="ARBA" id="ARBA00012962"/>
    </source>
</evidence>
<evidence type="ECO:0000256" key="5">
    <source>
        <dbReference type="ARBA" id="ARBA00023002"/>
    </source>
</evidence>
<feature type="binding site" evidence="8">
    <location>
        <position position="62"/>
    </location>
    <ligand>
        <name>shikimate</name>
        <dbReference type="ChEBI" id="CHEBI:36208"/>
    </ligand>
</feature>
<feature type="domain" description="Shikimate dehydrogenase substrate binding N-terminal" evidence="10">
    <location>
        <begin position="7"/>
        <end position="89"/>
    </location>
</feature>
<dbReference type="HAMAP" id="MF_00222">
    <property type="entry name" value="Shikimate_DH_AroE"/>
    <property type="match status" value="1"/>
</dbReference>
<evidence type="ECO:0000256" key="1">
    <source>
        <dbReference type="ARBA" id="ARBA00004871"/>
    </source>
</evidence>
<protein>
    <recommendedName>
        <fullName evidence="2 8">Shikimate dehydrogenase (NADP(+))</fullName>
        <shortName evidence="8">SDH</shortName>
        <ecNumber evidence="2 8">1.1.1.25</ecNumber>
    </recommendedName>
</protein>
<dbReference type="NCBIfam" id="TIGR00507">
    <property type="entry name" value="aroE"/>
    <property type="match status" value="1"/>
</dbReference>
<evidence type="ECO:0000259" key="9">
    <source>
        <dbReference type="Pfam" id="PF01488"/>
    </source>
</evidence>
<dbReference type="Proteomes" id="UP000501094">
    <property type="component" value="Chromosome"/>
</dbReference>
<evidence type="ECO:0000256" key="4">
    <source>
        <dbReference type="ARBA" id="ARBA00022857"/>
    </source>
</evidence>
<keyword evidence="6 8" id="KW-0057">Aromatic amino acid biosynthesis</keyword>
<dbReference type="GO" id="GO:0008652">
    <property type="term" value="P:amino acid biosynthetic process"/>
    <property type="evidence" value="ECO:0007669"/>
    <property type="project" value="UniProtKB-KW"/>
</dbReference>
<gene>
    <name evidence="8 11" type="primary">aroE</name>
    <name evidence="11" type="ORF">E5R92_04595</name>
</gene>
<feature type="binding site" evidence="8">
    <location>
        <position position="210"/>
    </location>
    <ligand>
        <name>NADP(+)</name>
        <dbReference type="ChEBI" id="CHEBI:58349"/>
    </ligand>
</feature>
<dbReference type="InterPro" id="IPR006151">
    <property type="entry name" value="Shikm_DH/Glu-tRNA_Rdtase"/>
</dbReference>
<dbReference type="EMBL" id="CP038852">
    <property type="protein sequence ID" value="QIZ21058.1"/>
    <property type="molecule type" value="Genomic_DNA"/>
</dbReference>
<keyword evidence="12" id="KW-1185">Reference proteome</keyword>
<organism evidence="11 12">
    <name type="scientific">Candidatus Pelagibacter giovannonii</name>
    <dbReference type="NCBI Taxonomy" id="2563896"/>
    <lineage>
        <taxon>Bacteria</taxon>
        <taxon>Pseudomonadati</taxon>
        <taxon>Pseudomonadota</taxon>
        <taxon>Alphaproteobacteria</taxon>
        <taxon>Candidatus Pelagibacterales</taxon>
        <taxon>Candidatus Pelagibacteraceae</taxon>
        <taxon>Candidatus Pelagibacter</taxon>
    </lineage>
</organism>
<feature type="binding site" evidence="8">
    <location>
        <begin position="15"/>
        <end position="17"/>
    </location>
    <ligand>
        <name>shikimate</name>
        <dbReference type="ChEBI" id="CHEBI:36208"/>
    </ligand>
</feature>
<reference evidence="11 12" key="1">
    <citation type="journal article" date="2020" name="Nat. Microbiol.">
        <title>Lysogenic host-virus interactions in SAR11 marine bacteria.</title>
        <authorList>
            <person name="Morris R.M."/>
            <person name="Cain K.R."/>
            <person name="Hvorecny K.L."/>
            <person name="Kollman J.M."/>
        </authorList>
    </citation>
    <scope>NUCLEOTIDE SEQUENCE [LARGE SCALE GENOMIC DNA]</scope>
    <source>
        <strain evidence="11 12">NP1</strain>
    </source>
</reference>
<evidence type="ECO:0000313" key="11">
    <source>
        <dbReference type="EMBL" id="QIZ21058.1"/>
    </source>
</evidence>
<dbReference type="EC" id="1.1.1.25" evidence="2 8"/>